<evidence type="ECO:0000259" key="1">
    <source>
        <dbReference type="PROSITE" id="PS50805"/>
    </source>
</evidence>
<dbReference type="GO" id="GO:0006355">
    <property type="term" value="P:regulation of DNA-templated transcription"/>
    <property type="evidence" value="ECO:0007669"/>
    <property type="project" value="InterPro"/>
</dbReference>
<dbReference type="InterPro" id="IPR001909">
    <property type="entry name" value="KRAB"/>
</dbReference>
<reference evidence="2" key="1">
    <citation type="submission" date="2025-08" db="UniProtKB">
        <authorList>
            <consortium name="Ensembl"/>
        </authorList>
    </citation>
    <scope>IDENTIFICATION</scope>
</reference>
<dbReference type="CDD" id="cd07765">
    <property type="entry name" value="KRAB_A-box"/>
    <property type="match status" value="1"/>
</dbReference>
<dbReference type="InterPro" id="IPR050169">
    <property type="entry name" value="Krueppel_C2H2_ZnF"/>
</dbReference>
<name>A0A8D2IV53_UROPR</name>
<evidence type="ECO:0000313" key="2">
    <source>
        <dbReference type="Ensembl" id="ENSUPAP00010030492.1"/>
    </source>
</evidence>
<dbReference type="AlphaFoldDB" id="A0A8D2IV53"/>
<sequence length="61" mass="7162">MTTECKSEPLTFRDVIIGFSEEEWNCLDPAHQTLYDDVMLEVYRTLVFVGEHKLPSEFLTH</sequence>
<dbReference type="SMART" id="SM00349">
    <property type="entry name" value="KRAB"/>
    <property type="match status" value="1"/>
</dbReference>
<evidence type="ECO:0000313" key="3">
    <source>
        <dbReference type="Proteomes" id="UP000694417"/>
    </source>
</evidence>
<dbReference type="InterPro" id="IPR036051">
    <property type="entry name" value="KRAB_dom_sf"/>
</dbReference>
<keyword evidence="3" id="KW-1185">Reference proteome</keyword>
<feature type="domain" description="KRAB" evidence="1">
    <location>
        <begin position="10"/>
        <end position="61"/>
    </location>
</feature>
<dbReference type="PROSITE" id="PS50805">
    <property type="entry name" value="KRAB"/>
    <property type="match status" value="1"/>
</dbReference>
<dbReference type="Ensembl" id="ENSUPAT00010034637.1">
    <property type="protein sequence ID" value="ENSUPAP00010030492.1"/>
    <property type="gene ID" value="ENSUPAG00010023940.1"/>
</dbReference>
<dbReference type="Pfam" id="PF01352">
    <property type="entry name" value="KRAB"/>
    <property type="match status" value="1"/>
</dbReference>
<organism evidence="2 3">
    <name type="scientific">Urocitellus parryii</name>
    <name type="common">Arctic ground squirrel</name>
    <name type="synonym">Spermophilus parryii</name>
    <dbReference type="NCBI Taxonomy" id="9999"/>
    <lineage>
        <taxon>Eukaryota</taxon>
        <taxon>Metazoa</taxon>
        <taxon>Chordata</taxon>
        <taxon>Craniata</taxon>
        <taxon>Vertebrata</taxon>
        <taxon>Euteleostomi</taxon>
        <taxon>Mammalia</taxon>
        <taxon>Eutheria</taxon>
        <taxon>Euarchontoglires</taxon>
        <taxon>Glires</taxon>
        <taxon>Rodentia</taxon>
        <taxon>Sciuromorpha</taxon>
        <taxon>Sciuridae</taxon>
        <taxon>Xerinae</taxon>
        <taxon>Marmotini</taxon>
        <taxon>Urocitellus</taxon>
    </lineage>
</organism>
<reference evidence="2" key="2">
    <citation type="submission" date="2025-09" db="UniProtKB">
        <authorList>
            <consortium name="Ensembl"/>
        </authorList>
    </citation>
    <scope>IDENTIFICATION</scope>
</reference>
<dbReference type="SUPFAM" id="SSF109640">
    <property type="entry name" value="KRAB domain (Kruppel-associated box)"/>
    <property type="match status" value="1"/>
</dbReference>
<dbReference type="PANTHER" id="PTHR23232">
    <property type="entry name" value="KRAB DOMAIN C2H2 ZINC FINGER"/>
    <property type="match status" value="1"/>
</dbReference>
<dbReference type="Proteomes" id="UP000694417">
    <property type="component" value="Unplaced"/>
</dbReference>
<proteinExistence type="predicted"/>
<dbReference type="PANTHER" id="PTHR23232:SF163">
    <property type="entry name" value="ZINC FINGER PROTEIN 589"/>
    <property type="match status" value="1"/>
</dbReference>
<accession>A0A8D2IV53</accession>
<protein>
    <recommendedName>
        <fullName evidence="1">KRAB domain-containing protein</fullName>
    </recommendedName>
</protein>
<dbReference type="GeneTree" id="ENSGT01130000280117"/>
<dbReference type="Gene3D" id="6.10.140.140">
    <property type="match status" value="1"/>
</dbReference>